<dbReference type="Proteomes" id="UP000033070">
    <property type="component" value="Chromosome"/>
</dbReference>
<evidence type="ECO:0000256" key="1">
    <source>
        <dbReference type="SAM" id="MobiDB-lite"/>
    </source>
</evidence>
<dbReference type="STRING" id="1188319.OYT1_00383"/>
<dbReference type="SUPFAM" id="SSF160214">
    <property type="entry name" value="FlaG-like"/>
    <property type="match status" value="1"/>
</dbReference>
<dbReference type="KEGG" id="fam:OYT1_ch0369"/>
<keyword evidence="2" id="KW-0282">Flagellum</keyword>
<name>A0A2Z6G8Y9_9PROT</name>
<gene>
    <name evidence="2" type="ORF">OYT1_ch0369</name>
</gene>
<dbReference type="RefSeq" id="WP_062625615.1">
    <property type="nucleotide sequence ID" value="NZ_AP018738.1"/>
</dbReference>
<sequence length="121" mass="12822">MYIQNATTSVSKSGWAGVEGVNPSPPAASSTEAQSATAVTQKSVEPTPAQLQGAVDKINSSMKEINSNLQFSIDNDTKRVVVKVVESKTGEVIKQFPSEEALSIAKAIDRFQQGLLVKQSA</sequence>
<proteinExistence type="predicted"/>
<dbReference type="OrthoDB" id="8565152at2"/>
<evidence type="ECO:0000313" key="3">
    <source>
        <dbReference type="Proteomes" id="UP000033070"/>
    </source>
</evidence>
<dbReference type="PANTHER" id="PTHR37166">
    <property type="entry name" value="PROTEIN FLAG"/>
    <property type="match status" value="1"/>
</dbReference>
<evidence type="ECO:0000313" key="2">
    <source>
        <dbReference type="EMBL" id="BBE49942.1"/>
    </source>
</evidence>
<feature type="region of interest" description="Disordered" evidence="1">
    <location>
        <begin position="1"/>
        <end position="46"/>
    </location>
</feature>
<dbReference type="Pfam" id="PF03646">
    <property type="entry name" value="FlaG"/>
    <property type="match status" value="1"/>
</dbReference>
<dbReference type="PANTHER" id="PTHR37166:SF1">
    <property type="entry name" value="PROTEIN FLAG"/>
    <property type="match status" value="1"/>
</dbReference>
<dbReference type="InterPro" id="IPR005186">
    <property type="entry name" value="FlaG"/>
</dbReference>
<feature type="compositionally biased region" description="Polar residues" evidence="1">
    <location>
        <begin position="1"/>
        <end position="12"/>
    </location>
</feature>
<feature type="compositionally biased region" description="Low complexity" evidence="1">
    <location>
        <begin position="27"/>
        <end position="40"/>
    </location>
</feature>
<organism evidence="2 3">
    <name type="scientific">Ferriphaselus amnicola</name>
    <dbReference type="NCBI Taxonomy" id="1188319"/>
    <lineage>
        <taxon>Bacteria</taxon>
        <taxon>Pseudomonadati</taxon>
        <taxon>Pseudomonadota</taxon>
        <taxon>Betaproteobacteria</taxon>
        <taxon>Nitrosomonadales</taxon>
        <taxon>Gallionellaceae</taxon>
        <taxon>Ferriphaselus</taxon>
    </lineage>
</organism>
<keyword evidence="2" id="KW-0969">Cilium</keyword>
<keyword evidence="3" id="KW-1185">Reference proteome</keyword>
<protein>
    <submittedName>
        <fullName evidence="2">Flagellar protein</fullName>
    </submittedName>
</protein>
<dbReference type="Gene3D" id="3.30.160.170">
    <property type="entry name" value="FlaG-like"/>
    <property type="match status" value="1"/>
</dbReference>
<dbReference type="InterPro" id="IPR035924">
    <property type="entry name" value="FlaG-like_sf"/>
</dbReference>
<dbReference type="AlphaFoldDB" id="A0A2Z6G8Y9"/>
<dbReference type="EMBL" id="AP018738">
    <property type="protein sequence ID" value="BBE49942.1"/>
    <property type="molecule type" value="Genomic_DNA"/>
</dbReference>
<reference evidence="2 3" key="1">
    <citation type="submission" date="2018-06" db="EMBL/GenBank/DDBJ databases">
        <title>OYT1 Genome Sequencing.</title>
        <authorList>
            <person name="Kato S."/>
            <person name="Itoh T."/>
            <person name="Ohkuma M."/>
        </authorList>
    </citation>
    <scope>NUCLEOTIDE SEQUENCE [LARGE SCALE GENOMIC DNA]</scope>
    <source>
        <strain evidence="2 3">OYT1</strain>
    </source>
</reference>
<accession>A0A2Z6G8Y9</accession>
<keyword evidence="2" id="KW-0966">Cell projection</keyword>